<evidence type="ECO:0000313" key="1">
    <source>
        <dbReference type="EMBL" id="KAJ1098478.1"/>
    </source>
</evidence>
<gene>
    <name evidence="1" type="ORF">NDU88_003589</name>
</gene>
<keyword evidence="2" id="KW-1185">Reference proteome</keyword>
<name>A0AAV7M985_PLEWA</name>
<dbReference type="EMBL" id="JANPWB010000014">
    <property type="protein sequence ID" value="KAJ1098478.1"/>
    <property type="molecule type" value="Genomic_DNA"/>
</dbReference>
<evidence type="ECO:0008006" key="3">
    <source>
        <dbReference type="Google" id="ProtNLM"/>
    </source>
</evidence>
<sequence>MPRRRPGHDRARLRPEEAERAKCDAPVLSMLDNLIRTCNQDAKVIVTGDFNTSFEPCTALKLVTEEEDEHW</sequence>
<dbReference type="AlphaFoldDB" id="A0AAV7M985"/>
<reference evidence="1" key="1">
    <citation type="journal article" date="2022" name="bioRxiv">
        <title>Sequencing and chromosome-scale assembly of the giantPleurodeles waltlgenome.</title>
        <authorList>
            <person name="Brown T."/>
            <person name="Elewa A."/>
            <person name="Iarovenko S."/>
            <person name="Subramanian E."/>
            <person name="Araus A.J."/>
            <person name="Petzold A."/>
            <person name="Susuki M."/>
            <person name="Suzuki K.-i.T."/>
            <person name="Hayashi T."/>
            <person name="Toyoda A."/>
            <person name="Oliveira C."/>
            <person name="Osipova E."/>
            <person name="Leigh N.D."/>
            <person name="Simon A."/>
            <person name="Yun M.H."/>
        </authorList>
    </citation>
    <scope>NUCLEOTIDE SEQUENCE</scope>
    <source>
        <strain evidence="1">20211129_DDA</strain>
        <tissue evidence="1">Liver</tissue>
    </source>
</reference>
<comment type="caution">
    <text evidence="1">The sequence shown here is derived from an EMBL/GenBank/DDBJ whole genome shotgun (WGS) entry which is preliminary data.</text>
</comment>
<evidence type="ECO:0000313" key="2">
    <source>
        <dbReference type="Proteomes" id="UP001066276"/>
    </source>
</evidence>
<dbReference type="Proteomes" id="UP001066276">
    <property type="component" value="Chromosome 10"/>
</dbReference>
<protein>
    <recommendedName>
        <fullName evidence="3">Endonuclease/exonuclease/phosphatase domain-containing protein</fullName>
    </recommendedName>
</protein>
<accession>A0AAV7M985</accession>
<proteinExistence type="predicted"/>
<organism evidence="1 2">
    <name type="scientific">Pleurodeles waltl</name>
    <name type="common">Iberian ribbed newt</name>
    <dbReference type="NCBI Taxonomy" id="8319"/>
    <lineage>
        <taxon>Eukaryota</taxon>
        <taxon>Metazoa</taxon>
        <taxon>Chordata</taxon>
        <taxon>Craniata</taxon>
        <taxon>Vertebrata</taxon>
        <taxon>Euteleostomi</taxon>
        <taxon>Amphibia</taxon>
        <taxon>Batrachia</taxon>
        <taxon>Caudata</taxon>
        <taxon>Salamandroidea</taxon>
        <taxon>Salamandridae</taxon>
        <taxon>Pleurodelinae</taxon>
        <taxon>Pleurodeles</taxon>
    </lineage>
</organism>